<dbReference type="GeneID" id="63745732"/>
<feature type="chain" id="PRO_5012566901" description="Nuclear fusion protein KAR5" evidence="13">
    <location>
        <begin position="28"/>
        <end position="526"/>
    </location>
</feature>
<evidence type="ECO:0000256" key="11">
    <source>
        <dbReference type="RuleBase" id="RU368082"/>
    </source>
</evidence>
<dbReference type="GO" id="GO:0000742">
    <property type="term" value="P:karyogamy involved in conjugation with cellular fusion"/>
    <property type="evidence" value="ECO:0007669"/>
    <property type="project" value="UniProtKB-UniRule"/>
</dbReference>
<keyword evidence="6 11" id="KW-0256">Endoplasmic reticulum</keyword>
<evidence type="ECO:0000256" key="13">
    <source>
        <dbReference type="SAM" id="SignalP"/>
    </source>
</evidence>
<dbReference type="PANTHER" id="PTHR28012:SF1">
    <property type="entry name" value="NUCLEAR FUSION PROTEIN KAR5"/>
    <property type="match status" value="1"/>
</dbReference>
<evidence type="ECO:0000313" key="15">
    <source>
        <dbReference type="Proteomes" id="UP000184383"/>
    </source>
</evidence>
<keyword evidence="4 11" id="KW-0812">Transmembrane</keyword>
<dbReference type="STRING" id="1073089.A0A1L9R5X0"/>
<proteinExistence type="inferred from homology"/>
<dbReference type="GO" id="GO:0048288">
    <property type="term" value="P:nuclear membrane fusion involved in karyogamy"/>
    <property type="evidence" value="ECO:0007669"/>
    <property type="project" value="UniProtKB-UniRule"/>
</dbReference>
<accession>A0A1L9R5X0</accession>
<keyword evidence="15" id="KW-1185">Reference proteome</keyword>
<dbReference type="PANTHER" id="PTHR28012">
    <property type="entry name" value="NUCLEAR FUSION PROTEIN KAR5"/>
    <property type="match status" value="1"/>
</dbReference>
<sequence length="526" mass="58119">MMVSGASPSSIFLTALFLFSLIPSTVSRADGITNELSTQRDNSSDDIDLVSFLNSKSQQHDAIFTEAVQLLESMQSSPSCNRIAATRLVTSCQSIGGKASRQSDKTHTHVSLDHVRSLYAARLAICELNGAGASIPPPCIPVTVLPPQKKGIFDFSNNYKPQINIADSMPKEVLGSCLKSLESRPQWWTSYSNSRQNAVVICQAARVENEKEELLGLHRSIVESTIKLNDGFQEALRMAADESSQHRAFMHANEVMRARLVHDLEETESRFKYFVANLFHDIESSFDSVMTIMTSVLGRVQTEVTVLGKDIKNASNEVERLQQALEVAHAEALARNEQLTDIHQRDALAHHHLASSIQSSLGSLLQGDISRISQNMKIFDSSLEWLSGKMDLIVQQESRIQERLRTFEASLEESEVKAEGLLQTQKLQTEAIATQSQAQESLQTNMRISQALLDKTAATAANLQTMIDETTVKYKEYPALGGFLGTYSAWTVCALLFSIIGAQNPRSALAVFFVGSIHMVATKIFY</sequence>
<dbReference type="Proteomes" id="UP000184383">
    <property type="component" value="Unassembled WGS sequence"/>
</dbReference>
<keyword evidence="8 11" id="KW-0472">Membrane</keyword>
<evidence type="ECO:0008006" key="16">
    <source>
        <dbReference type="Google" id="ProtNLM"/>
    </source>
</evidence>
<keyword evidence="5 11" id="KW-0732">Signal</keyword>
<comment type="function">
    <text evidence="1 11">Required for nuclear membrane fusion during karyogamy.</text>
</comment>
<comment type="subcellular location">
    <subcellularLocation>
        <location evidence="11">Endoplasmic reticulum membrane</location>
    </subcellularLocation>
    <subcellularLocation>
        <location evidence="11">Nucleus membrane</location>
    </subcellularLocation>
</comment>
<evidence type="ECO:0000256" key="7">
    <source>
        <dbReference type="ARBA" id="ARBA00022989"/>
    </source>
</evidence>
<dbReference type="GO" id="GO:0005789">
    <property type="term" value="C:endoplasmic reticulum membrane"/>
    <property type="evidence" value="ECO:0007669"/>
    <property type="project" value="UniProtKB-SubCell"/>
</dbReference>
<protein>
    <recommendedName>
        <fullName evidence="16">Nuclear fusion protein KAR5</fullName>
    </recommendedName>
</protein>
<dbReference type="InterPro" id="IPR007292">
    <property type="entry name" value="Nuclear_fusion_Kar5"/>
</dbReference>
<evidence type="ECO:0000256" key="3">
    <source>
        <dbReference type="ARBA" id="ARBA00022459"/>
    </source>
</evidence>
<reference evidence="15" key="1">
    <citation type="journal article" date="2017" name="Genome Biol.">
        <title>Comparative genomics reveals high biological diversity and specific adaptations in the industrially and medically important fungal genus Aspergillus.</title>
        <authorList>
            <person name="de Vries R.P."/>
            <person name="Riley R."/>
            <person name="Wiebenga A."/>
            <person name="Aguilar-Osorio G."/>
            <person name="Amillis S."/>
            <person name="Uchima C.A."/>
            <person name="Anderluh G."/>
            <person name="Asadollahi M."/>
            <person name="Askin M."/>
            <person name="Barry K."/>
            <person name="Battaglia E."/>
            <person name="Bayram O."/>
            <person name="Benocci T."/>
            <person name="Braus-Stromeyer S.A."/>
            <person name="Caldana C."/>
            <person name="Canovas D."/>
            <person name="Cerqueira G.C."/>
            <person name="Chen F."/>
            <person name="Chen W."/>
            <person name="Choi C."/>
            <person name="Clum A."/>
            <person name="Dos Santos R.A."/>
            <person name="Damasio A.R."/>
            <person name="Diallinas G."/>
            <person name="Emri T."/>
            <person name="Fekete E."/>
            <person name="Flipphi M."/>
            <person name="Freyberg S."/>
            <person name="Gallo A."/>
            <person name="Gournas C."/>
            <person name="Habgood R."/>
            <person name="Hainaut M."/>
            <person name="Harispe M.L."/>
            <person name="Henrissat B."/>
            <person name="Hilden K.S."/>
            <person name="Hope R."/>
            <person name="Hossain A."/>
            <person name="Karabika E."/>
            <person name="Karaffa L."/>
            <person name="Karanyi Z."/>
            <person name="Krasevec N."/>
            <person name="Kuo A."/>
            <person name="Kusch H."/>
            <person name="LaButti K."/>
            <person name="Lagendijk E.L."/>
            <person name="Lapidus A."/>
            <person name="Levasseur A."/>
            <person name="Lindquist E."/>
            <person name="Lipzen A."/>
            <person name="Logrieco A.F."/>
            <person name="MacCabe A."/>
            <person name="Maekelae M.R."/>
            <person name="Malavazi I."/>
            <person name="Melin P."/>
            <person name="Meyer V."/>
            <person name="Mielnichuk N."/>
            <person name="Miskei M."/>
            <person name="Molnar A.P."/>
            <person name="Mule G."/>
            <person name="Ngan C.Y."/>
            <person name="Orejas M."/>
            <person name="Orosz E."/>
            <person name="Ouedraogo J.P."/>
            <person name="Overkamp K.M."/>
            <person name="Park H.-S."/>
            <person name="Perrone G."/>
            <person name="Piumi F."/>
            <person name="Punt P.J."/>
            <person name="Ram A.F."/>
            <person name="Ramon A."/>
            <person name="Rauscher S."/>
            <person name="Record E."/>
            <person name="Riano-Pachon D.M."/>
            <person name="Robert V."/>
            <person name="Roehrig J."/>
            <person name="Ruller R."/>
            <person name="Salamov A."/>
            <person name="Salih N.S."/>
            <person name="Samson R.A."/>
            <person name="Sandor E."/>
            <person name="Sanguinetti M."/>
            <person name="Schuetze T."/>
            <person name="Sepcic K."/>
            <person name="Shelest E."/>
            <person name="Sherlock G."/>
            <person name="Sophianopoulou V."/>
            <person name="Squina F.M."/>
            <person name="Sun H."/>
            <person name="Susca A."/>
            <person name="Todd R.B."/>
            <person name="Tsang A."/>
            <person name="Unkles S.E."/>
            <person name="van de Wiele N."/>
            <person name="van Rossen-Uffink D."/>
            <person name="Oliveira J.V."/>
            <person name="Vesth T.C."/>
            <person name="Visser J."/>
            <person name="Yu J.-H."/>
            <person name="Zhou M."/>
            <person name="Andersen M.R."/>
            <person name="Archer D.B."/>
            <person name="Baker S.E."/>
            <person name="Benoit I."/>
            <person name="Brakhage A.A."/>
            <person name="Braus G.H."/>
            <person name="Fischer R."/>
            <person name="Frisvad J.C."/>
            <person name="Goldman G.H."/>
            <person name="Houbraken J."/>
            <person name="Oakley B."/>
            <person name="Pocsi I."/>
            <person name="Scazzocchio C."/>
            <person name="Seiboth B."/>
            <person name="vanKuyk P.A."/>
            <person name="Wortman J."/>
            <person name="Dyer P.S."/>
            <person name="Grigoriev I.V."/>
        </authorList>
    </citation>
    <scope>NUCLEOTIDE SEQUENCE [LARGE SCALE GENOMIC DNA]</scope>
    <source>
        <strain evidence="15">DTO 134E9</strain>
    </source>
</reference>
<dbReference type="OrthoDB" id="5311848at2759"/>
<keyword evidence="3 11" id="KW-0415">Karyogamy</keyword>
<feature type="transmembrane region" description="Helical" evidence="11">
    <location>
        <begin position="507"/>
        <end position="525"/>
    </location>
</feature>
<dbReference type="AlphaFoldDB" id="A0A1L9R5X0"/>
<evidence type="ECO:0000256" key="9">
    <source>
        <dbReference type="ARBA" id="ARBA00023180"/>
    </source>
</evidence>
<comment type="similarity">
    <text evidence="2 11">Belongs to the KAR5 family.</text>
</comment>
<dbReference type="GO" id="GO:0031965">
    <property type="term" value="C:nuclear membrane"/>
    <property type="evidence" value="ECO:0007669"/>
    <property type="project" value="UniProtKB-SubCell"/>
</dbReference>
<feature type="signal peptide" evidence="13">
    <location>
        <begin position="1"/>
        <end position="27"/>
    </location>
</feature>
<evidence type="ECO:0000256" key="6">
    <source>
        <dbReference type="ARBA" id="ARBA00022824"/>
    </source>
</evidence>
<dbReference type="Pfam" id="PF04163">
    <property type="entry name" value="Tht1"/>
    <property type="match status" value="1"/>
</dbReference>
<evidence type="ECO:0000256" key="12">
    <source>
        <dbReference type="SAM" id="Coils"/>
    </source>
</evidence>
<organism evidence="14 15">
    <name type="scientific">Aspergillus wentii DTO 134E9</name>
    <dbReference type="NCBI Taxonomy" id="1073089"/>
    <lineage>
        <taxon>Eukaryota</taxon>
        <taxon>Fungi</taxon>
        <taxon>Dikarya</taxon>
        <taxon>Ascomycota</taxon>
        <taxon>Pezizomycotina</taxon>
        <taxon>Eurotiomycetes</taxon>
        <taxon>Eurotiomycetidae</taxon>
        <taxon>Eurotiales</taxon>
        <taxon>Aspergillaceae</taxon>
        <taxon>Aspergillus</taxon>
        <taxon>Aspergillus subgen. Cremei</taxon>
    </lineage>
</organism>
<evidence type="ECO:0000256" key="10">
    <source>
        <dbReference type="ARBA" id="ARBA00023242"/>
    </source>
</evidence>
<dbReference type="RefSeq" id="XP_040683981.1">
    <property type="nucleotide sequence ID" value="XM_040829884.1"/>
</dbReference>
<feature type="transmembrane region" description="Helical" evidence="11">
    <location>
        <begin position="477"/>
        <end position="500"/>
    </location>
</feature>
<evidence type="ECO:0000313" key="14">
    <source>
        <dbReference type="EMBL" id="OJJ30304.1"/>
    </source>
</evidence>
<evidence type="ECO:0000256" key="5">
    <source>
        <dbReference type="ARBA" id="ARBA00022729"/>
    </source>
</evidence>
<evidence type="ECO:0000256" key="4">
    <source>
        <dbReference type="ARBA" id="ARBA00022692"/>
    </source>
</evidence>
<evidence type="ECO:0000256" key="1">
    <source>
        <dbReference type="ARBA" id="ARBA00003389"/>
    </source>
</evidence>
<gene>
    <name evidence="14" type="ORF">ASPWEDRAFT_164334</name>
</gene>
<feature type="coiled-coil region" evidence="12">
    <location>
        <begin position="304"/>
        <end position="331"/>
    </location>
</feature>
<name>A0A1L9R5X0_ASPWE</name>
<dbReference type="VEuPathDB" id="FungiDB:ASPWEDRAFT_164334"/>
<evidence type="ECO:0000256" key="2">
    <source>
        <dbReference type="ARBA" id="ARBA00010473"/>
    </source>
</evidence>
<keyword evidence="7 11" id="KW-1133">Transmembrane helix</keyword>
<keyword evidence="10 11" id="KW-0539">Nucleus</keyword>
<keyword evidence="9" id="KW-0325">Glycoprotein</keyword>
<dbReference type="EMBL" id="KV878217">
    <property type="protein sequence ID" value="OJJ30304.1"/>
    <property type="molecule type" value="Genomic_DNA"/>
</dbReference>
<evidence type="ECO:0000256" key="8">
    <source>
        <dbReference type="ARBA" id="ARBA00023136"/>
    </source>
</evidence>
<keyword evidence="12" id="KW-0175">Coiled coil</keyword>